<dbReference type="PANTHER" id="PTHR24361">
    <property type="entry name" value="MITOGEN-ACTIVATED KINASE KINASE KINASE"/>
    <property type="match status" value="1"/>
</dbReference>
<dbReference type="EMBL" id="SNRW01008349">
    <property type="protein sequence ID" value="KAA6379661.1"/>
    <property type="molecule type" value="Genomic_DNA"/>
</dbReference>
<dbReference type="Gene3D" id="1.10.510.10">
    <property type="entry name" value="Transferase(Phosphotransferase) domain 1"/>
    <property type="match status" value="1"/>
</dbReference>
<accession>A0A5J4VB32</accession>
<dbReference type="PROSITE" id="PS50011">
    <property type="entry name" value="PROTEIN_KINASE_DOM"/>
    <property type="match status" value="1"/>
</dbReference>
<evidence type="ECO:0000313" key="3">
    <source>
        <dbReference type="Proteomes" id="UP000324800"/>
    </source>
</evidence>
<dbReference type="InterPro" id="IPR000719">
    <property type="entry name" value="Prot_kinase_dom"/>
</dbReference>
<dbReference type="InterPro" id="IPR011009">
    <property type="entry name" value="Kinase-like_dom_sf"/>
</dbReference>
<name>A0A5J4VB32_9EUKA</name>
<feature type="domain" description="Protein kinase" evidence="1">
    <location>
        <begin position="84"/>
        <end position="384"/>
    </location>
</feature>
<sequence length="391" mass="44935">MTDIDQHNQERHKDNPTVQCDGCEKLYLFGDFPFHLQKHGFFQGFSNGSISQRDIGDEEDTQLDQLLVGSVNFDFNTTWKKSDFLQVQRIQKNTNVDVWLVKIKNTEQLVVYKQMAYYTEKEKLMAHQEKNNLIKIYRKIMQTSSSSSSSSSFIHVIKPLGFFVDTEEFKAYFVLEYCSGGSLNKYIGTMKNSHTTIKVDAAWNMIAQVTLAVNQMHLNGVIIGYINTESILLTSDLQVKLSNFMLNGSLQDGRQIAPANDHSIQYYSPEAIQVLNSQEIEKEKERIDNMRGQQKKQIFTIESDIWAVGIVLFKLLAQKHPFIDATDRKKGITVSEFMYNIVTEQPPELPNNYPENMKNLIKRMLEKDPIRRITAEAILSVPEVAANILRN</sequence>
<dbReference type="GO" id="GO:0005524">
    <property type="term" value="F:ATP binding"/>
    <property type="evidence" value="ECO:0007669"/>
    <property type="project" value="InterPro"/>
</dbReference>
<protein>
    <recommendedName>
        <fullName evidence="1">Protein kinase domain-containing protein</fullName>
    </recommendedName>
</protein>
<dbReference type="Gene3D" id="3.30.200.20">
    <property type="entry name" value="Phosphorylase Kinase, domain 1"/>
    <property type="match status" value="1"/>
</dbReference>
<dbReference type="GO" id="GO:0005737">
    <property type="term" value="C:cytoplasm"/>
    <property type="evidence" value="ECO:0007669"/>
    <property type="project" value="TreeGrafter"/>
</dbReference>
<proteinExistence type="predicted"/>
<dbReference type="GO" id="GO:0004674">
    <property type="term" value="F:protein serine/threonine kinase activity"/>
    <property type="evidence" value="ECO:0007669"/>
    <property type="project" value="TreeGrafter"/>
</dbReference>
<reference evidence="2 3" key="1">
    <citation type="submission" date="2019-03" db="EMBL/GenBank/DDBJ databases">
        <title>Single cell metagenomics reveals metabolic interactions within the superorganism composed of flagellate Streblomastix strix and complex community of Bacteroidetes bacteria on its surface.</title>
        <authorList>
            <person name="Treitli S.C."/>
            <person name="Kolisko M."/>
            <person name="Husnik F."/>
            <person name="Keeling P."/>
            <person name="Hampl V."/>
        </authorList>
    </citation>
    <scope>NUCLEOTIDE SEQUENCE [LARGE SCALE GENOMIC DNA]</scope>
    <source>
        <strain evidence="2">ST1C</strain>
    </source>
</reference>
<dbReference type="AlphaFoldDB" id="A0A5J4VB32"/>
<evidence type="ECO:0000259" key="1">
    <source>
        <dbReference type="PROSITE" id="PS50011"/>
    </source>
</evidence>
<comment type="caution">
    <text evidence="2">The sequence shown here is derived from an EMBL/GenBank/DDBJ whole genome shotgun (WGS) entry which is preliminary data.</text>
</comment>
<gene>
    <name evidence="2" type="ORF">EZS28_024812</name>
</gene>
<evidence type="ECO:0000313" key="2">
    <source>
        <dbReference type="EMBL" id="KAA6379661.1"/>
    </source>
</evidence>
<dbReference type="Proteomes" id="UP000324800">
    <property type="component" value="Unassembled WGS sequence"/>
</dbReference>
<dbReference type="SUPFAM" id="SSF56112">
    <property type="entry name" value="Protein kinase-like (PK-like)"/>
    <property type="match status" value="1"/>
</dbReference>
<organism evidence="2 3">
    <name type="scientific">Streblomastix strix</name>
    <dbReference type="NCBI Taxonomy" id="222440"/>
    <lineage>
        <taxon>Eukaryota</taxon>
        <taxon>Metamonada</taxon>
        <taxon>Preaxostyla</taxon>
        <taxon>Oxymonadida</taxon>
        <taxon>Streblomastigidae</taxon>
        <taxon>Streblomastix</taxon>
    </lineage>
</organism>
<dbReference type="InterPro" id="IPR053235">
    <property type="entry name" value="Ser_Thr_kinase"/>
</dbReference>
<dbReference type="Pfam" id="PF00069">
    <property type="entry name" value="Pkinase"/>
    <property type="match status" value="1"/>
</dbReference>